<protein>
    <submittedName>
        <fullName evidence="2">Uncharacterized protein</fullName>
    </submittedName>
</protein>
<name>A0A1A0HJN9_9ASCO</name>
<evidence type="ECO:0000313" key="2">
    <source>
        <dbReference type="EMBL" id="OBA24033.1"/>
    </source>
</evidence>
<reference evidence="2 3" key="1">
    <citation type="submission" date="2016-05" db="EMBL/GenBank/DDBJ databases">
        <title>Comparative genomics of biotechnologically important yeasts.</title>
        <authorList>
            <consortium name="DOE Joint Genome Institute"/>
            <person name="Riley R."/>
            <person name="Haridas S."/>
            <person name="Wolfe K.H."/>
            <person name="Lopes M.R."/>
            <person name="Hittinger C.T."/>
            <person name="Goker M."/>
            <person name="Salamov A."/>
            <person name="Wisecaver J."/>
            <person name="Long T.M."/>
            <person name="Aerts A.L."/>
            <person name="Barry K."/>
            <person name="Choi C."/>
            <person name="Clum A."/>
            <person name="Coughlan A.Y."/>
            <person name="Deshpande S."/>
            <person name="Douglass A.P."/>
            <person name="Hanson S.J."/>
            <person name="Klenk H.-P."/>
            <person name="LaButti K."/>
            <person name="Lapidus A."/>
            <person name="Lindquist E."/>
            <person name="Lipzen A."/>
            <person name="Meier-kolthoff J.P."/>
            <person name="Ohm R.A."/>
            <person name="Otillar R.P."/>
            <person name="Pangilinan J."/>
            <person name="Peng Y."/>
            <person name="Rokas A."/>
            <person name="Rosa C.A."/>
            <person name="Scheuner C."/>
            <person name="Sibirny A.A."/>
            <person name="Slot J.C."/>
            <person name="Stielow J.B."/>
            <person name="Sun H."/>
            <person name="Kurtzman C.P."/>
            <person name="Blackwell M."/>
            <person name="Grigoriev I.V."/>
            <person name="Jeffries T.W."/>
        </authorList>
    </citation>
    <scope>NUCLEOTIDE SEQUENCE [LARGE SCALE GENOMIC DNA]</scope>
    <source>
        <strain evidence="2 3">NRRL YB-4993</strain>
    </source>
</reference>
<dbReference type="RefSeq" id="XP_018714514.1">
    <property type="nucleotide sequence ID" value="XM_018855213.1"/>
</dbReference>
<evidence type="ECO:0000256" key="1">
    <source>
        <dbReference type="SAM" id="Phobius"/>
    </source>
</evidence>
<accession>A0A1A0HJN9</accession>
<keyword evidence="3" id="KW-1185">Reference proteome</keyword>
<dbReference type="GeneID" id="30028189"/>
<evidence type="ECO:0000313" key="3">
    <source>
        <dbReference type="Proteomes" id="UP000092555"/>
    </source>
</evidence>
<comment type="caution">
    <text evidence="2">The sequence shown here is derived from an EMBL/GenBank/DDBJ whole genome shotgun (WGS) entry which is preliminary data.</text>
</comment>
<organism evidence="2 3">
    <name type="scientific">Metschnikowia bicuspidata var. bicuspidata NRRL YB-4993</name>
    <dbReference type="NCBI Taxonomy" id="869754"/>
    <lineage>
        <taxon>Eukaryota</taxon>
        <taxon>Fungi</taxon>
        <taxon>Dikarya</taxon>
        <taxon>Ascomycota</taxon>
        <taxon>Saccharomycotina</taxon>
        <taxon>Pichiomycetes</taxon>
        <taxon>Metschnikowiaceae</taxon>
        <taxon>Metschnikowia</taxon>
    </lineage>
</organism>
<sequence length="56" mass="6430">MLFPWAICQYYTVFQWSILFAGISLIIRWYCTALLVAVCIASLLVYSFLVSDLLSC</sequence>
<feature type="transmembrane region" description="Helical" evidence="1">
    <location>
        <begin position="33"/>
        <end position="54"/>
    </location>
</feature>
<dbReference type="AlphaFoldDB" id="A0A1A0HJN9"/>
<keyword evidence="1" id="KW-0812">Transmembrane</keyword>
<proteinExistence type="predicted"/>
<dbReference type="Proteomes" id="UP000092555">
    <property type="component" value="Unassembled WGS sequence"/>
</dbReference>
<feature type="transmembrane region" description="Helical" evidence="1">
    <location>
        <begin position="7"/>
        <end position="27"/>
    </location>
</feature>
<keyword evidence="1" id="KW-1133">Transmembrane helix</keyword>
<gene>
    <name evidence="2" type="ORF">METBIDRAFT_228684</name>
</gene>
<keyword evidence="1" id="KW-0472">Membrane</keyword>
<dbReference type="EMBL" id="LXTC01000001">
    <property type="protein sequence ID" value="OBA24033.1"/>
    <property type="molecule type" value="Genomic_DNA"/>
</dbReference>